<organism evidence="1 2">
    <name type="scientific">Microseira wollei NIES-4236</name>
    <dbReference type="NCBI Taxonomy" id="2530354"/>
    <lineage>
        <taxon>Bacteria</taxon>
        <taxon>Bacillati</taxon>
        <taxon>Cyanobacteriota</taxon>
        <taxon>Cyanophyceae</taxon>
        <taxon>Oscillatoriophycideae</taxon>
        <taxon>Aerosakkonematales</taxon>
        <taxon>Aerosakkonemataceae</taxon>
        <taxon>Microseira</taxon>
    </lineage>
</organism>
<sequence length="53" mass="6311">MPIPQEYDLETRFFQKTGFLIDNLRPVDKETNYYIRNLLLKKSCAIAKTEESE</sequence>
<gene>
    <name evidence="1" type="ORF">MiSe_28060</name>
</gene>
<evidence type="ECO:0000313" key="2">
    <source>
        <dbReference type="Proteomes" id="UP001050975"/>
    </source>
</evidence>
<reference evidence="1" key="1">
    <citation type="submission" date="2019-10" db="EMBL/GenBank/DDBJ databases">
        <title>Draft genome sequece of Microseira wollei NIES-4236.</title>
        <authorList>
            <person name="Yamaguchi H."/>
            <person name="Suzuki S."/>
            <person name="Kawachi M."/>
        </authorList>
    </citation>
    <scope>NUCLEOTIDE SEQUENCE</scope>
    <source>
        <strain evidence="1">NIES-4236</strain>
    </source>
</reference>
<protein>
    <submittedName>
        <fullName evidence="1">Uncharacterized protein</fullName>
    </submittedName>
</protein>
<dbReference type="Proteomes" id="UP001050975">
    <property type="component" value="Unassembled WGS sequence"/>
</dbReference>
<evidence type="ECO:0000313" key="1">
    <source>
        <dbReference type="EMBL" id="GET38052.1"/>
    </source>
</evidence>
<comment type="caution">
    <text evidence="1">The sequence shown here is derived from an EMBL/GenBank/DDBJ whole genome shotgun (WGS) entry which is preliminary data.</text>
</comment>
<proteinExistence type="predicted"/>
<keyword evidence="2" id="KW-1185">Reference proteome</keyword>
<name>A0AAV3XF49_9CYAN</name>
<dbReference type="EMBL" id="BLAY01000038">
    <property type="protein sequence ID" value="GET38052.1"/>
    <property type="molecule type" value="Genomic_DNA"/>
</dbReference>
<dbReference type="AlphaFoldDB" id="A0AAV3XF49"/>
<accession>A0AAV3XF49</accession>
<dbReference type="RefSeq" id="WP_226580551.1">
    <property type="nucleotide sequence ID" value="NZ_BLAY01000038.1"/>
</dbReference>